<reference evidence="2" key="1">
    <citation type="journal article" date="2019" name="Int. J. Syst. Evol. Microbiol.">
        <title>The Global Catalogue of Microorganisms (GCM) 10K type strain sequencing project: providing services to taxonomists for standard genome sequencing and annotation.</title>
        <authorList>
            <consortium name="The Broad Institute Genomics Platform"/>
            <consortium name="The Broad Institute Genome Sequencing Center for Infectious Disease"/>
            <person name="Wu L."/>
            <person name="Ma J."/>
        </authorList>
    </citation>
    <scope>NUCLEOTIDE SEQUENCE [LARGE SCALE GENOMIC DNA]</scope>
    <source>
        <strain evidence="2">CCUG 52468</strain>
    </source>
</reference>
<dbReference type="EMBL" id="JBHTKY010000017">
    <property type="protein sequence ID" value="MFD1166354.1"/>
    <property type="molecule type" value="Genomic_DNA"/>
</dbReference>
<dbReference type="Proteomes" id="UP001597205">
    <property type="component" value="Unassembled WGS sequence"/>
</dbReference>
<proteinExistence type="predicted"/>
<evidence type="ECO:0000313" key="2">
    <source>
        <dbReference type="Proteomes" id="UP001597205"/>
    </source>
</evidence>
<protein>
    <submittedName>
        <fullName evidence="1">Uncharacterized protein</fullName>
    </submittedName>
</protein>
<name>A0ABW3RMN0_9SPHI</name>
<keyword evidence="2" id="KW-1185">Reference proteome</keyword>
<organism evidence="1 2">
    <name type="scientific">Sphingobacterium daejeonense</name>
    <dbReference type="NCBI Taxonomy" id="371142"/>
    <lineage>
        <taxon>Bacteria</taxon>
        <taxon>Pseudomonadati</taxon>
        <taxon>Bacteroidota</taxon>
        <taxon>Sphingobacteriia</taxon>
        <taxon>Sphingobacteriales</taxon>
        <taxon>Sphingobacteriaceae</taxon>
        <taxon>Sphingobacterium</taxon>
    </lineage>
</organism>
<comment type="caution">
    <text evidence="1">The sequence shown here is derived from an EMBL/GenBank/DDBJ whole genome shotgun (WGS) entry which is preliminary data.</text>
</comment>
<accession>A0ABW3RMN0</accession>
<sequence>MQTALKIYGQCYLVITTKTKHLVYVSIFKTDQNFVGTKLLERGVVFKSEEKFHLGLRRNAIKKNHFIKEKSTEI</sequence>
<evidence type="ECO:0000313" key="1">
    <source>
        <dbReference type="EMBL" id="MFD1166354.1"/>
    </source>
</evidence>
<gene>
    <name evidence="1" type="ORF">ACFQ2C_12125</name>
</gene>
<dbReference type="RefSeq" id="WP_138090075.1">
    <property type="nucleotide sequence ID" value="NZ_JBHTKY010000017.1"/>
</dbReference>